<dbReference type="RefSeq" id="WP_074611830.1">
    <property type="nucleotide sequence ID" value="NZ_FNGY01000011.1"/>
</dbReference>
<dbReference type="AlphaFoldDB" id="A0A1H0G6N6"/>
<dbReference type="EMBL" id="FNGY01000011">
    <property type="protein sequence ID" value="SDO02575.1"/>
    <property type="molecule type" value="Genomic_DNA"/>
</dbReference>
<dbReference type="Pfam" id="PF09357">
    <property type="entry name" value="RteC"/>
    <property type="match status" value="1"/>
</dbReference>
<keyword evidence="2" id="KW-1185">Reference proteome</keyword>
<dbReference type="InterPro" id="IPR018534">
    <property type="entry name" value="Tet_reg_excision_RteC"/>
</dbReference>
<dbReference type="OrthoDB" id="790983at2"/>
<reference evidence="2" key="1">
    <citation type="submission" date="2016-10" db="EMBL/GenBank/DDBJ databases">
        <authorList>
            <person name="Varghese N."/>
            <person name="Submissions S."/>
        </authorList>
    </citation>
    <scope>NUCLEOTIDE SEQUENCE [LARGE SCALE GENOMIC DNA]</scope>
    <source>
        <strain evidence="2">DSM 19110</strain>
    </source>
</reference>
<evidence type="ECO:0000313" key="1">
    <source>
        <dbReference type="EMBL" id="SDO02575.1"/>
    </source>
</evidence>
<organism evidence="1 2">
    <name type="scientific">Pedobacter steynii</name>
    <dbReference type="NCBI Taxonomy" id="430522"/>
    <lineage>
        <taxon>Bacteria</taxon>
        <taxon>Pseudomonadati</taxon>
        <taxon>Bacteroidota</taxon>
        <taxon>Sphingobacteriia</taxon>
        <taxon>Sphingobacteriales</taxon>
        <taxon>Sphingobacteriaceae</taxon>
        <taxon>Pedobacter</taxon>
    </lineage>
</organism>
<name>A0A1H0G6N6_9SPHI</name>
<sequence length="283" mass="33305">MRKNISKQDFRKLRVKLTEILNKPELTLVEKFNQSINLVNDFLDEVRTTVTTVAFKDKFEEIYFFKFEKPEYYAQKIFHVALFTLMSQKPVGTDEMVRTYLLEELAFVSRFFKQHAFYYGYYRSGFTELDDSLFLRETLISSPLLMDLPELDPDFCTGGDYLFAKFIAYELLQDFILDQLKKLDIKDLAITPMIGGTSKKFDWTGEVVNLVELGYALYLSKQINHNKASLADIFRWLEDSFGVTIGIPANRFREIKRRKRIARTHFIDLIRVALLDYMDDDDS</sequence>
<proteinExistence type="predicted"/>
<dbReference type="Proteomes" id="UP000183200">
    <property type="component" value="Unassembled WGS sequence"/>
</dbReference>
<evidence type="ECO:0000313" key="2">
    <source>
        <dbReference type="Proteomes" id="UP000183200"/>
    </source>
</evidence>
<protein>
    <submittedName>
        <fullName evidence="1">RteC protein</fullName>
    </submittedName>
</protein>
<accession>A0A1H0G6N6</accession>
<gene>
    <name evidence="1" type="ORF">SAMN05421820_11160</name>
</gene>